<feature type="region of interest" description="Disordered" evidence="2">
    <location>
        <begin position="222"/>
        <end position="500"/>
    </location>
</feature>
<evidence type="ECO:0000313" key="4">
    <source>
        <dbReference type="EMBL" id="SDA02579.1"/>
    </source>
</evidence>
<feature type="region of interest" description="Disordered" evidence="2">
    <location>
        <begin position="1"/>
        <end position="32"/>
    </location>
</feature>
<dbReference type="GO" id="GO:0030686">
    <property type="term" value="C:90S preribosome"/>
    <property type="evidence" value="ECO:0007669"/>
    <property type="project" value="TreeGrafter"/>
</dbReference>
<dbReference type="EMBL" id="FMWP01000126">
    <property type="protein sequence ID" value="SDA02579.1"/>
    <property type="molecule type" value="Genomic_DNA"/>
</dbReference>
<protein>
    <submittedName>
        <fullName evidence="4">BZ3500_MvSof-1268-A1-R1_Chr7-2g09503 protein</fullName>
    </submittedName>
</protein>
<dbReference type="InterPro" id="IPR015158">
    <property type="entry name" value="Bud22_dom"/>
</dbReference>
<feature type="compositionally biased region" description="Polar residues" evidence="2">
    <location>
        <begin position="381"/>
        <end position="390"/>
    </location>
</feature>
<dbReference type="OrthoDB" id="3364872at2759"/>
<feature type="compositionally biased region" description="Basic and acidic residues" evidence="2">
    <location>
        <begin position="409"/>
        <end position="425"/>
    </location>
</feature>
<name>A0A2X0L1P9_9BASI</name>
<dbReference type="Proteomes" id="UP000249723">
    <property type="component" value="Unassembled WGS sequence"/>
</dbReference>
<evidence type="ECO:0000259" key="3">
    <source>
        <dbReference type="Pfam" id="PF09073"/>
    </source>
</evidence>
<feature type="compositionally biased region" description="Low complexity" evidence="2">
    <location>
        <begin position="339"/>
        <end position="367"/>
    </location>
</feature>
<sequence>MGPTKRRINDDAPSKQMGKRRKHGAAEEVSPDPVEQLKALKAYMVGATKMKDEKLCFMHHALKLLHKAVKKSKTFELQKLTRKLKRAGETEGVATTVVADLEAQLEALKGLPIDPLATHILHTRLGKISSPALSEHLSTLTASLPTQIPPTTTEPDATSTPGKARNRVFANKIVHEAWEEIVRAIKKRLGEEVAPRPVAVKAVPAKSPSKDKKSVVQDGIGVASTSTDGTKVDASPGPAVVGERRLSKRAERKLKGELKAKQPREMTIDPERLKAMRRASEKESGDEEEDGDDEDGGESGIDDDEVRRELEALGGDGGTDWSGSESGDEGVGDDDDDGASIASDSSFPVVAASKATTPKAKAKSTPVDTKLDKRPKKESSTTRPITSSAFLPSLAAGYVSYPDSDDEDAKWVKDAERQDKREEKRKNRRGQRARQAIWEKKYGSGANHVVKETGGAPAAQKGAKASSKKAITKAALNHTVTPYDPTKTPGAANNSNAVPVGQRKIVRPTVTYKTSTPIVPIEIVNLSSSGIRPADSTRSAPVVRGKPLVEEGMHPSWEAKRRAQEALLHLANAPKGKKITFSSSGAQPIEVPRAAPVARGKPLVEEGMHPSWEAKRRAQEAQLSLANAPKGKKITFD</sequence>
<gene>
    <name evidence="4" type="ORF">BZ3500_MVSOF-1268-A1-R1_CHR7-2G09503</name>
</gene>
<keyword evidence="5" id="KW-1185">Reference proteome</keyword>
<feature type="compositionally biased region" description="Basic and acidic residues" evidence="2">
    <location>
        <begin position="369"/>
        <end position="380"/>
    </location>
</feature>
<dbReference type="PANTHER" id="PTHR23325:SF1">
    <property type="entry name" value="SERUM RESPONSE FACTOR-BINDING PROTEIN 1"/>
    <property type="match status" value="1"/>
</dbReference>
<dbReference type="GO" id="GO:0005634">
    <property type="term" value="C:nucleus"/>
    <property type="evidence" value="ECO:0007669"/>
    <property type="project" value="TreeGrafter"/>
</dbReference>
<dbReference type="STRING" id="289078.A0A2X0L1P9"/>
<proteinExistence type="predicted"/>
<dbReference type="AlphaFoldDB" id="A0A2X0L1P9"/>
<dbReference type="GO" id="GO:0030490">
    <property type="term" value="P:maturation of SSU-rRNA"/>
    <property type="evidence" value="ECO:0007669"/>
    <property type="project" value="TreeGrafter"/>
</dbReference>
<accession>A0A2X0L1P9</accession>
<evidence type="ECO:0000313" key="5">
    <source>
        <dbReference type="Proteomes" id="UP000249723"/>
    </source>
</evidence>
<feature type="domain" description="Bud22" evidence="3">
    <location>
        <begin position="58"/>
        <end position="581"/>
    </location>
</feature>
<organism evidence="4 5">
    <name type="scientific">Microbotryum saponariae</name>
    <dbReference type="NCBI Taxonomy" id="289078"/>
    <lineage>
        <taxon>Eukaryota</taxon>
        <taxon>Fungi</taxon>
        <taxon>Dikarya</taxon>
        <taxon>Basidiomycota</taxon>
        <taxon>Pucciniomycotina</taxon>
        <taxon>Microbotryomycetes</taxon>
        <taxon>Microbotryales</taxon>
        <taxon>Microbotryaceae</taxon>
        <taxon>Microbotryum</taxon>
    </lineage>
</organism>
<feature type="region of interest" description="Disordered" evidence="2">
    <location>
        <begin position="613"/>
        <end position="637"/>
    </location>
</feature>
<feature type="domain" description="Bud22" evidence="3">
    <location>
        <begin position="591"/>
        <end position="637"/>
    </location>
</feature>
<reference evidence="5" key="1">
    <citation type="submission" date="2016-10" db="EMBL/GenBank/DDBJ databases">
        <authorList>
            <person name="Jeantristanb JTB J.-T."/>
            <person name="Ricardo R."/>
        </authorList>
    </citation>
    <scope>NUCLEOTIDE SEQUENCE [LARGE SCALE GENOMIC DNA]</scope>
</reference>
<evidence type="ECO:0000256" key="2">
    <source>
        <dbReference type="SAM" id="MobiDB-lite"/>
    </source>
</evidence>
<feature type="region of interest" description="Disordered" evidence="2">
    <location>
        <begin position="143"/>
        <end position="163"/>
    </location>
</feature>
<feature type="compositionally biased region" description="Acidic residues" evidence="2">
    <location>
        <begin position="326"/>
        <end position="338"/>
    </location>
</feature>
<feature type="compositionally biased region" description="Basic and acidic residues" evidence="2">
    <location>
        <begin position="242"/>
        <end position="283"/>
    </location>
</feature>
<dbReference type="PANTHER" id="PTHR23325">
    <property type="entry name" value="SERUM RESPONSE FACTOR-BINDING"/>
    <property type="match status" value="1"/>
</dbReference>
<keyword evidence="1" id="KW-0175">Coiled coil</keyword>
<feature type="compositionally biased region" description="Polar residues" evidence="2">
    <location>
        <begin position="143"/>
        <end position="161"/>
    </location>
</feature>
<feature type="compositionally biased region" description="Low complexity" evidence="2">
    <location>
        <begin position="454"/>
        <end position="465"/>
    </location>
</feature>
<dbReference type="Pfam" id="PF09073">
    <property type="entry name" value="BUD22"/>
    <property type="match status" value="2"/>
</dbReference>
<dbReference type="InterPro" id="IPR037393">
    <property type="entry name" value="Bud22/SRFB1"/>
</dbReference>
<feature type="compositionally biased region" description="Acidic residues" evidence="2">
    <location>
        <begin position="284"/>
        <end position="304"/>
    </location>
</feature>
<evidence type="ECO:0000256" key="1">
    <source>
        <dbReference type="ARBA" id="ARBA00023054"/>
    </source>
</evidence>